<proteinExistence type="predicted"/>
<evidence type="ECO:0000313" key="1">
    <source>
        <dbReference type="Proteomes" id="UP001732720"/>
    </source>
</evidence>
<protein>
    <submittedName>
        <fullName evidence="2">Uronyl 2-sulfotransferase isoform X2</fullName>
    </submittedName>
</protein>
<dbReference type="Proteomes" id="UP001732720">
    <property type="component" value="Chromosome 1"/>
</dbReference>
<name>A0AC58MGH6_CASCN</name>
<dbReference type="RefSeq" id="XP_073928515.1">
    <property type="nucleotide sequence ID" value="XM_074072414.1"/>
</dbReference>
<reference evidence="2" key="1">
    <citation type="submission" date="2025-08" db="UniProtKB">
        <authorList>
            <consortium name="RefSeq"/>
        </authorList>
    </citation>
    <scope>IDENTIFICATION</scope>
</reference>
<organism evidence="1 2">
    <name type="scientific">Castor canadensis</name>
    <name type="common">American beaver</name>
    <dbReference type="NCBI Taxonomy" id="51338"/>
    <lineage>
        <taxon>Eukaryota</taxon>
        <taxon>Metazoa</taxon>
        <taxon>Chordata</taxon>
        <taxon>Craniata</taxon>
        <taxon>Vertebrata</taxon>
        <taxon>Euteleostomi</taxon>
        <taxon>Mammalia</taxon>
        <taxon>Eutheria</taxon>
        <taxon>Euarchontoglires</taxon>
        <taxon>Glires</taxon>
        <taxon>Rodentia</taxon>
        <taxon>Castorimorpha</taxon>
        <taxon>Castoridae</taxon>
        <taxon>Castor</taxon>
    </lineage>
</organism>
<keyword evidence="1" id="KW-1185">Reference proteome</keyword>
<evidence type="ECO:0000313" key="2">
    <source>
        <dbReference type="RefSeq" id="XP_073928515.1"/>
    </source>
</evidence>
<accession>A0AC58MGH6</accession>
<gene>
    <name evidence="2" type="primary">Ust</name>
</gene>
<sequence length="400" mass="46260">MKKKQQHPGGGADPWPHGAPLGGAPPGLGGWKRRVSLLPFLRFSLRDYGFCMATLLVFCLGSLFYQLSGGPPRFLLDLRQYLGNSTYLDDHGPPPSKVLPFPSQVVYNRVGKCGSRTVVLLLRILSEKHGFNLVTSDIHNKTRLTKNEQMELIKNISTAEQPYLFTRHVHFLNFSRFGGEQPVYINIIRDPVSRFLSNYFFRRFGDWRGEQNHMVRTPSMRQEERYLDINECILENYPECSNPRLFYIIPYFCGQHPRCREPGEWALERAKLNVNENFLLVGILEELEDVLLLLERFLPHYFKGVLSIYKDPGARNPTLSNSDKRKLLREQKGIYKIRGRTEEPNAGRRRVQLDKRATEARDSKANCFCLSHVYQRKIFSPPLSPPSPEKKKSFTSFFPH</sequence>